<dbReference type="AlphaFoldDB" id="A0A835HGU8"/>
<dbReference type="Proteomes" id="UP000631114">
    <property type="component" value="Unassembled WGS sequence"/>
</dbReference>
<keyword evidence="1" id="KW-0863">Zinc-finger</keyword>
<gene>
    <name evidence="5" type="ORF">IFM89_038555</name>
</gene>
<feature type="region of interest" description="Disordered" evidence="3">
    <location>
        <begin position="86"/>
        <end position="145"/>
    </location>
</feature>
<reference evidence="5 6" key="1">
    <citation type="submission" date="2020-10" db="EMBL/GenBank/DDBJ databases">
        <title>The Coptis chinensis genome and diversification of protoberbering-type alkaloids.</title>
        <authorList>
            <person name="Wang B."/>
            <person name="Shu S."/>
            <person name="Song C."/>
            <person name="Liu Y."/>
        </authorList>
    </citation>
    <scope>NUCLEOTIDE SEQUENCE [LARGE SCALE GENOMIC DNA]</scope>
    <source>
        <strain evidence="5">HL-2020</strain>
        <tissue evidence="5">Leaf</tissue>
    </source>
</reference>
<protein>
    <recommendedName>
        <fullName evidence="4">PHD-type zinc finger plants domain-containing protein</fullName>
    </recommendedName>
</protein>
<evidence type="ECO:0000313" key="5">
    <source>
        <dbReference type="EMBL" id="KAF9599461.1"/>
    </source>
</evidence>
<dbReference type="PANTHER" id="PTHR33779">
    <property type="entry name" value="EXPRESSED PROTEIN"/>
    <property type="match status" value="1"/>
</dbReference>
<feature type="compositionally biased region" description="Low complexity" evidence="3">
    <location>
        <begin position="92"/>
        <end position="101"/>
    </location>
</feature>
<dbReference type="InterPro" id="IPR011011">
    <property type="entry name" value="Znf_FYVE_PHD"/>
</dbReference>
<sequence>MLNWIAYLSLSLSYMKEMASKGAVVEASTSPKVECCMCGDYGLLEQLFQCRVCLLRSQHRYCSSIYPKTESYDQVCNWCLRKQRENSDGTRSSSISSSSSSNKTNDRKVGLKNSSSTEGNVYVGPKVQRSKSELKNNYPSKKPRLADKALETSKINISEIKNKIIKKQVFPGKVRKYKLLEDV</sequence>
<evidence type="ECO:0000313" key="6">
    <source>
        <dbReference type="Proteomes" id="UP000631114"/>
    </source>
</evidence>
<evidence type="ECO:0000256" key="1">
    <source>
        <dbReference type="ARBA" id="ARBA00022771"/>
    </source>
</evidence>
<evidence type="ECO:0000259" key="4">
    <source>
        <dbReference type="Pfam" id="PF25054"/>
    </source>
</evidence>
<dbReference type="PANTHER" id="PTHR33779:SF1">
    <property type="entry name" value="EXPRESSED PROTEIN"/>
    <property type="match status" value="1"/>
</dbReference>
<dbReference type="EMBL" id="JADFTS010000007">
    <property type="protein sequence ID" value="KAF9599461.1"/>
    <property type="molecule type" value="Genomic_DNA"/>
</dbReference>
<accession>A0A835HGU8</accession>
<dbReference type="SUPFAM" id="SSF57903">
    <property type="entry name" value="FYVE/PHD zinc finger"/>
    <property type="match status" value="1"/>
</dbReference>
<organism evidence="5 6">
    <name type="scientific">Coptis chinensis</name>
    <dbReference type="NCBI Taxonomy" id="261450"/>
    <lineage>
        <taxon>Eukaryota</taxon>
        <taxon>Viridiplantae</taxon>
        <taxon>Streptophyta</taxon>
        <taxon>Embryophyta</taxon>
        <taxon>Tracheophyta</taxon>
        <taxon>Spermatophyta</taxon>
        <taxon>Magnoliopsida</taxon>
        <taxon>Ranunculales</taxon>
        <taxon>Ranunculaceae</taxon>
        <taxon>Coptidoideae</taxon>
        <taxon>Coptis</taxon>
    </lineage>
</organism>
<evidence type="ECO:0000256" key="3">
    <source>
        <dbReference type="SAM" id="MobiDB-lite"/>
    </source>
</evidence>
<comment type="caution">
    <text evidence="5">The sequence shown here is derived from an EMBL/GenBank/DDBJ whole genome shotgun (WGS) entry which is preliminary data.</text>
</comment>
<dbReference type="InterPro" id="IPR056874">
    <property type="entry name" value="PHD_dom_pln"/>
</dbReference>
<evidence type="ECO:0000256" key="2">
    <source>
        <dbReference type="ARBA" id="ARBA00022833"/>
    </source>
</evidence>
<dbReference type="OrthoDB" id="1935489at2759"/>
<keyword evidence="2" id="KW-0862">Zinc</keyword>
<name>A0A835HGU8_9MAGN</name>
<proteinExistence type="predicted"/>
<keyword evidence="1" id="KW-0479">Metal-binding</keyword>
<keyword evidence="6" id="KW-1185">Reference proteome</keyword>
<dbReference type="Pfam" id="PF25054">
    <property type="entry name" value="PHD_pln"/>
    <property type="match status" value="1"/>
</dbReference>
<feature type="domain" description="PHD-type zinc finger plants" evidence="4">
    <location>
        <begin position="36"/>
        <end position="79"/>
    </location>
</feature>
<dbReference type="GO" id="GO:0008270">
    <property type="term" value="F:zinc ion binding"/>
    <property type="evidence" value="ECO:0007669"/>
    <property type="project" value="UniProtKB-KW"/>
</dbReference>